<comment type="caution">
    <text evidence="1">The sequence shown here is derived from an EMBL/GenBank/DDBJ whole genome shotgun (WGS) entry which is preliminary data.</text>
</comment>
<dbReference type="AlphaFoldDB" id="A0A4V2ZWX2"/>
<sequence length="251" mass="27468">MLIQSMNFTLAIPPILLFWLLPGASGSVADEQRLVYTEHSPRWLQSVGKLDVPGIQFEQGRRRHQRESCSGTLVAPAGKRLADIVVTAWHCLEFYRDLSQSITFTLLPGSDRAIRREAHRLADGGGMDADWALLRLSRPVDTGAIPAMELNPAPGDLRRPVTMAGFSGDNGLGQDGALLTYHDNCRITRQNRQGSETDCSAYKGASGGAVIQLTDQGRAQLTGVISRGDSEGTSIYVPVAYFRRPLDQYLN</sequence>
<dbReference type="GO" id="GO:0008233">
    <property type="term" value="F:peptidase activity"/>
    <property type="evidence" value="ECO:0007669"/>
    <property type="project" value="UniProtKB-KW"/>
</dbReference>
<keyword evidence="1" id="KW-0378">Hydrolase</keyword>
<dbReference type="SUPFAM" id="SSF50494">
    <property type="entry name" value="Trypsin-like serine proteases"/>
    <property type="match status" value="1"/>
</dbReference>
<organism evidence="1 2">
    <name type="scientific">Seongchinamella unica</name>
    <dbReference type="NCBI Taxonomy" id="2547392"/>
    <lineage>
        <taxon>Bacteria</taxon>
        <taxon>Pseudomonadati</taxon>
        <taxon>Pseudomonadota</taxon>
        <taxon>Gammaproteobacteria</taxon>
        <taxon>Cellvibrionales</taxon>
        <taxon>Halieaceae</taxon>
        <taxon>Seongchinamella</taxon>
    </lineage>
</organism>
<accession>A0A4V2ZWX2</accession>
<proteinExistence type="predicted"/>
<dbReference type="EMBL" id="SMSE01000004">
    <property type="protein sequence ID" value="TDG12058.1"/>
    <property type="molecule type" value="Genomic_DNA"/>
</dbReference>
<gene>
    <name evidence="1" type="ORF">E2F43_17025</name>
</gene>
<keyword evidence="1" id="KW-0645">Protease</keyword>
<dbReference type="InterPro" id="IPR043504">
    <property type="entry name" value="Peptidase_S1_PA_chymotrypsin"/>
</dbReference>
<dbReference type="RefSeq" id="WP_133214909.1">
    <property type="nucleotide sequence ID" value="NZ_SMSE01000004.1"/>
</dbReference>
<dbReference type="Gene3D" id="2.40.10.10">
    <property type="entry name" value="Trypsin-like serine proteases"/>
    <property type="match status" value="2"/>
</dbReference>
<evidence type="ECO:0000313" key="1">
    <source>
        <dbReference type="EMBL" id="TDG12058.1"/>
    </source>
</evidence>
<protein>
    <submittedName>
        <fullName evidence="1">Trypsin-like serine protease</fullName>
    </submittedName>
</protein>
<evidence type="ECO:0000313" key="2">
    <source>
        <dbReference type="Proteomes" id="UP000295554"/>
    </source>
</evidence>
<keyword evidence="2" id="KW-1185">Reference proteome</keyword>
<dbReference type="OrthoDB" id="5728320at2"/>
<dbReference type="InterPro" id="IPR009003">
    <property type="entry name" value="Peptidase_S1_PA"/>
</dbReference>
<reference evidence="1 2" key="1">
    <citation type="submission" date="2019-03" db="EMBL/GenBank/DDBJ databases">
        <title>Seongchinamella monodicae gen. nov., sp. nov., a novel member of the Gammaproteobacteria isolated from a tidal mudflat of beach.</title>
        <authorList>
            <person name="Yang H.G."/>
            <person name="Kang J.W."/>
            <person name="Lee S.D."/>
        </authorList>
    </citation>
    <scope>NUCLEOTIDE SEQUENCE [LARGE SCALE GENOMIC DNA]</scope>
    <source>
        <strain evidence="1 2">GH4-78</strain>
    </source>
</reference>
<dbReference type="Proteomes" id="UP000295554">
    <property type="component" value="Unassembled WGS sequence"/>
</dbReference>
<name>A0A4V2ZWX2_9GAMM</name>
<dbReference type="Pfam" id="PF13365">
    <property type="entry name" value="Trypsin_2"/>
    <property type="match status" value="1"/>
</dbReference>
<dbReference type="GO" id="GO:0006508">
    <property type="term" value="P:proteolysis"/>
    <property type="evidence" value="ECO:0007669"/>
    <property type="project" value="UniProtKB-KW"/>
</dbReference>